<evidence type="ECO:0000256" key="2">
    <source>
        <dbReference type="ARBA" id="ARBA00022578"/>
    </source>
</evidence>
<keyword evidence="7" id="KW-0540">Nuclease</keyword>
<protein>
    <recommendedName>
        <fullName evidence="22">Integrase catalytic domain-containing protein</fullName>
    </recommendedName>
</protein>
<comment type="catalytic activity">
    <reaction evidence="21">
        <text>DNA(n) + a 2'-deoxyribonucleoside 5'-triphosphate = DNA(n+1) + diphosphate</text>
        <dbReference type="Rhea" id="RHEA:22508"/>
        <dbReference type="Rhea" id="RHEA-COMP:17339"/>
        <dbReference type="Rhea" id="RHEA-COMP:17340"/>
        <dbReference type="ChEBI" id="CHEBI:33019"/>
        <dbReference type="ChEBI" id="CHEBI:61560"/>
        <dbReference type="ChEBI" id="CHEBI:173112"/>
        <dbReference type="EC" id="2.7.7.7"/>
    </reaction>
</comment>
<keyword evidence="5" id="KW-0808">Transferase</keyword>
<dbReference type="GO" id="GO:0005634">
    <property type="term" value="C:nucleus"/>
    <property type="evidence" value="ECO:0007669"/>
    <property type="project" value="UniProtKB-ARBA"/>
</dbReference>
<dbReference type="GO" id="GO:0006508">
    <property type="term" value="P:proteolysis"/>
    <property type="evidence" value="ECO:0007669"/>
    <property type="project" value="UniProtKB-KW"/>
</dbReference>
<dbReference type="GO" id="GO:0004519">
    <property type="term" value="F:endonuclease activity"/>
    <property type="evidence" value="ECO:0007669"/>
    <property type="project" value="UniProtKB-KW"/>
</dbReference>
<evidence type="ECO:0000256" key="5">
    <source>
        <dbReference type="ARBA" id="ARBA00022679"/>
    </source>
</evidence>
<accession>A0A9Q3F9T3</accession>
<evidence type="ECO:0000256" key="7">
    <source>
        <dbReference type="ARBA" id="ARBA00022722"/>
    </source>
</evidence>
<keyword evidence="15" id="KW-0229">DNA integration</keyword>
<dbReference type="Proteomes" id="UP000765509">
    <property type="component" value="Unassembled WGS sequence"/>
</dbReference>
<dbReference type="GO" id="GO:0015074">
    <property type="term" value="P:DNA integration"/>
    <property type="evidence" value="ECO:0007669"/>
    <property type="project" value="UniProtKB-KW"/>
</dbReference>
<comment type="caution">
    <text evidence="23">The sequence shown here is derived from an EMBL/GenBank/DDBJ whole genome shotgun (WGS) entry which is preliminary data.</text>
</comment>
<evidence type="ECO:0000256" key="18">
    <source>
        <dbReference type="ARBA" id="ARBA00023113"/>
    </source>
</evidence>
<evidence type="ECO:0000256" key="17">
    <source>
        <dbReference type="ARBA" id="ARBA00022932"/>
    </source>
</evidence>
<keyword evidence="16" id="KW-0695">RNA-directed DNA polymerase</keyword>
<dbReference type="OrthoDB" id="5598079at2759"/>
<dbReference type="InterPro" id="IPR012337">
    <property type="entry name" value="RNaseH-like_sf"/>
</dbReference>
<evidence type="ECO:0000256" key="19">
    <source>
        <dbReference type="ARBA" id="ARBA00023172"/>
    </source>
</evidence>
<keyword evidence="3" id="KW-1188">Viral release from host cell</keyword>
<dbReference type="GO" id="GO:0003723">
    <property type="term" value="F:RNA binding"/>
    <property type="evidence" value="ECO:0007669"/>
    <property type="project" value="UniProtKB-KW"/>
</dbReference>
<evidence type="ECO:0000256" key="6">
    <source>
        <dbReference type="ARBA" id="ARBA00022695"/>
    </source>
</evidence>
<dbReference type="GO" id="GO:0046872">
    <property type="term" value="F:metal ion binding"/>
    <property type="evidence" value="ECO:0007669"/>
    <property type="project" value="UniProtKB-KW"/>
</dbReference>
<keyword evidence="6" id="KW-0548">Nucleotidyltransferase</keyword>
<evidence type="ECO:0000256" key="8">
    <source>
        <dbReference type="ARBA" id="ARBA00022723"/>
    </source>
</evidence>
<evidence type="ECO:0000256" key="9">
    <source>
        <dbReference type="ARBA" id="ARBA00022741"/>
    </source>
</evidence>
<keyword evidence="18" id="KW-0917">Virion maturation</keyword>
<dbReference type="InterPro" id="IPR001969">
    <property type="entry name" value="Aspartic_peptidase_AS"/>
</dbReference>
<dbReference type="EMBL" id="AVOT02041865">
    <property type="protein sequence ID" value="MBW0537240.1"/>
    <property type="molecule type" value="Genomic_DNA"/>
</dbReference>
<keyword evidence="19" id="KW-0233">DNA recombination</keyword>
<evidence type="ECO:0000256" key="16">
    <source>
        <dbReference type="ARBA" id="ARBA00022918"/>
    </source>
</evidence>
<keyword evidence="14" id="KW-0694">RNA-binding</keyword>
<evidence type="ECO:0000256" key="3">
    <source>
        <dbReference type="ARBA" id="ARBA00022612"/>
    </source>
</evidence>
<evidence type="ECO:0000259" key="22">
    <source>
        <dbReference type="PROSITE" id="PS50994"/>
    </source>
</evidence>
<keyword evidence="2" id="KW-0815">Transposition</keyword>
<keyword evidence="12" id="KW-0067">ATP-binding</keyword>
<keyword evidence="13" id="KW-0460">Magnesium</keyword>
<dbReference type="PANTHER" id="PTHR42648">
    <property type="entry name" value="TRANSPOSASE, PUTATIVE-RELATED"/>
    <property type="match status" value="1"/>
</dbReference>
<comment type="function">
    <text evidence="1">The aspartyl protease (PR) mediates the proteolytic cleavages of the Gag and Gag-Pol polyproteins after assembly of the VLP.</text>
</comment>
<evidence type="ECO:0000256" key="12">
    <source>
        <dbReference type="ARBA" id="ARBA00022840"/>
    </source>
</evidence>
<proteinExistence type="predicted"/>
<feature type="domain" description="Integrase catalytic" evidence="22">
    <location>
        <begin position="389"/>
        <end position="560"/>
    </location>
</feature>
<keyword evidence="10" id="KW-0255">Endonuclease</keyword>
<dbReference type="Pfam" id="PF22936">
    <property type="entry name" value="Pol_BBD"/>
    <property type="match status" value="1"/>
</dbReference>
<keyword evidence="4" id="KW-0645">Protease</keyword>
<evidence type="ECO:0000256" key="20">
    <source>
        <dbReference type="ARBA" id="ARBA00048173"/>
    </source>
</evidence>
<dbReference type="GO" id="GO:0032196">
    <property type="term" value="P:transposition"/>
    <property type="evidence" value="ECO:0007669"/>
    <property type="project" value="UniProtKB-KW"/>
</dbReference>
<dbReference type="GO" id="GO:0003964">
    <property type="term" value="F:RNA-directed DNA polymerase activity"/>
    <property type="evidence" value="ECO:0007669"/>
    <property type="project" value="UniProtKB-KW"/>
</dbReference>
<keyword evidence="17" id="KW-0239">DNA-directed DNA polymerase</keyword>
<keyword evidence="24" id="KW-1185">Reference proteome</keyword>
<evidence type="ECO:0000256" key="13">
    <source>
        <dbReference type="ARBA" id="ARBA00022842"/>
    </source>
</evidence>
<evidence type="ECO:0000256" key="11">
    <source>
        <dbReference type="ARBA" id="ARBA00022801"/>
    </source>
</evidence>
<dbReference type="AlphaFoldDB" id="A0A9Q3F9T3"/>
<keyword evidence="9" id="KW-0547">Nucleotide-binding</keyword>
<dbReference type="Gene3D" id="3.30.420.10">
    <property type="entry name" value="Ribonuclease H-like superfamily/Ribonuclease H"/>
    <property type="match status" value="1"/>
</dbReference>
<dbReference type="Pfam" id="PF00665">
    <property type="entry name" value="rve"/>
    <property type="match status" value="1"/>
</dbReference>
<evidence type="ECO:0000313" key="24">
    <source>
        <dbReference type="Proteomes" id="UP000765509"/>
    </source>
</evidence>
<dbReference type="GO" id="GO:0005524">
    <property type="term" value="F:ATP binding"/>
    <property type="evidence" value="ECO:0007669"/>
    <property type="project" value="UniProtKB-KW"/>
</dbReference>
<evidence type="ECO:0000256" key="1">
    <source>
        <dbReference type="ARBA" id="ARBA00002180"/>
    </source>
</evidence>
<evidence type="ECO:0000256" key="14">
    <source>
        <dbReference type="ARBA" id="ARBA00022884"/>
    </source>
</evidence>
<dbReference type="PROSITE" id="PS00141">
    <property type="entry name" value="ASP_PROTEASE"/>
    <property type="match status" value="1"/>
</dbReference>
<dbReference type="SUPFAM" id="SSF53098">
    <property type="entry name" value="Ribonuclease H-like"/>
    <property type="match status" value="1"/>
</dbReference>
<keyword evidence="8" id="KW-0479">Metal-binding</keyword>
<sequence>MVEYSIELAEKYKLSGSNFLDWKFSSEANNNPTILWKSINKYYQPKTIQNQTTYLKRIFSTNLQKNKLEEVLNKLHENTQQLCSLIDDKTVNPSTLPDSVVAMWTIRNLPEDYKTIGELWLKKCEIEKVTPSLKDTIEELHAYIVQTEDDVETEKALMAKRIKNQNKNKAINRCTNNKHNPLAQHQEEDCWKLHPKKQPKNDKPVKALLANSNPPSNCSFVLDSGATTSMVNKREYFQSIEMKKQEIELADGSIIETLGHGTIQLEFKNIIPTFSNTLYIPSLATNIISMVKFLKTHHIIKLLNTDKFEVIDQEMKKVITRSLASGSLNLYYSPKALAISRTSRNLVTLHQAAGHPSLEYFGKMFPNQNIPQLQCIMCSTCKITKVPFSGSFPQANWKLEFLHMDLCGYISPPSVSGAQYVFKILDGFSHFAWIFFLKLKAETKEILKNHILKFKQQSNLKATNIASDNGTEFVNTKLREFFKEHGISHLTTAPYTPEQNPFSERSNQMTINKTRCLLKDSGLDSYFWAEAANTAVYLENLTPSKNINFEVPFKKWFNKAPSLKHLQLFGWTGNIKITHHVKFLPTKFPLLKIGDTSAHHHSFILVPNEMENLPLKENAILNDPNIQSEDEISWENLKNPSIEEPPLIQTQKPSVKGY</sequence>
<evidence type="ECO:0000256" key="4">
    <source>
        <dbReference type="ARBA" id="ARBA00022670"/>
    </source>
</evidence>
<gene>
    <name evidence="23" type="ORF">O181_076955</name>
</gene>
<dbReference type="GO" id="GO:0004190">
    <property type="term" value="F:aspartic-type endopeptidase activity"/>
    <property type="evidence" value="ECO:0007669"/>
    <property type="project" value="InterPro"/>
</dbReference>
<dbReference type="InterPro" id="IPR039537">
    <property type="entry name" value="Retrotran_Ty1/copia-like"/>
</dbReference>
<dbReference type="GO" id="GO:0006310">
    <property type="term" value="P:DNA recombination"/>
    <property type="evidence" value="ECO:0007669"/>
    <property type="project" value="UniProtKB-KW"/>
</dbReference>
<dbReference type="PROSITE" id="PS50994">
    <property type="entry name" value="INTEGRASE"/>
    <property type="match status" value="1"/>
</dbReference>
<dbReference type="InterPro" id="IPR054722">
    <property type="entry name" value="PolX-like_BBD"/>
</dbReference>
<organism evidence="23 24">
    <name type="scientific">Austropuccinia psidii MF-1</name>
    <dbReference type="NCBI Taxonomy" id="1389203"/>
    <lineage>
        <taxon>Eukaryota</taxon>
        <taxon>Fungi</taxon>
        <taxon>Dikarya</taxon>
        <taxon>Basidiomycota</taxon>
        <taxon>Pucciniomycotina</taxon>
        <taxon>Pucciniomycetes</taxon>
        <taxon>Pucciniales</taxon>
        <taxon>Sphaerophragmiaceae</taxon>
        <taxon>Austropuccinia</taxon>
    </lineage>
</organism>
<comment type="catalytic activity">
    <reaction evidence="20">
        <text>DNA(n) + a 2'-deoxyribonucleoside 5'-triphosphate = DNA(n+1) + diphosphate</text>
        <dbReference type="Rhea" id="RHEA:22508"/>
        <dbReference type="Rhea" id="RHEA-COMP:17339"/>
        <dbReference type="Rhea" id="RHEA-COMP:17340"/>
        <dbReference type="ChEBI" id="CHEBI:33019"/>
        <dbReference type="ChEBI" id="CHEBI:61560"/>
        <dbReference type="ChEBI" id="CHEBI:173112"/>
        <dbReference type="EC" id="2.7.7.49"/>
    </reaction>
</comment>
<evidence type="ECO:0000256" key="21">
    <source>
        <dbReference type="ARBA" id="ARBA00049244"/>
    </source>
</evidence>
<evidence type="ECO:0000256" key="15">
    <source>
        <dbReference type="ARBA" id="ARBA00022908"/>
    </source>
</evidence>
<keyword evidence="11" id="KW-0378">Hydrolase</keyword>
<dbReference type="GO" id="GO:0003887">
    <property type="term" value="F:DNA-directed DNA polymerase activity"/>
    <property type="evidence" value="ECO:0007669"/>
    <property type="project" value="UniProtKB-KW"/>
</dbReference>
<evidence type="ECO:0000313" key="23">
    <source>
        <dbReference type="EMBL" id="MBW0537240.1"/>
    </source>
</evidence>
<evidence type="ECO:0000256" key="10">
    <source>
        <dbReference type="ARBA" id="ARBA00022759"/>
    </source>
</evidence>
<name>A0A9Q3F9T3_9BASI</name>
<dbReference type="InterPro" id="IPR001584">
    <property type="entry name" value="Integrase_cat-core"/>
</dbReference>
<dbReference type="InterPro" id="IPR036397">
    <property type="entry name" value="RNaseH_sf"/>
</dbReference>
<reference evidence="23" key="1">
    <citation type="submission" date="2021-03" db="EMBL/GenBank/DDBJ databases">
        <title>Draft genome sequence of rust myrtle Austropuccinia psidii MF-1, a brazilian biotype.</title>
        <authorList>
            <person name="Quecine M.C."/>
            <person name="Pachon D.M.R."/>
            <person name="Bonatelli M.L."/>
            <person name="Correr F.H."/>
            <person name="Franceschini L.M."/>
            <person name="Leite T.F."/>
            <person name="Margarido G.R.A."/>
            <person name="Almeida C.A."/>
            <person name="Ferrarezi J.A."/>
            <person name="Labate C.A."/>
        </authorList>
    </citation>
    <scope>NUCLEOTIDE SEQUENCE</scope>
    <source>
        <strain evidence="23">MF-1</strain>
    </source>
</reference>
<dbReference type="PANTHER" id="PTHR42648:SF11">
    <property type="entry name" value="TRANSPOSON TY4-P GAG-POL POLYPROTEIN"/>
    <property type="match status" value="1"/>
</dbReference>